<evidence type="ECO:0000256" key="4">
    <source>
        <dbReference type="ARBA" id="ARBA00022679"/>
    </source>
</evidence>
<dbReference type="NCBIfam" id="TIGR02039">
    <property type="entry name" value="CysD"/>
    <property type="match status" value="1"/>
</dbReference>
<evidence type="ECO:0000256" key="7">
    <source>
        <dbReference type="ARBA" id="ARBA00022840"/>
    </source>
</evidence>
<dbReference type="Pfam" id="PF01507">
    <property type="entry name" value="PAPS_reduct"/>
    <property type="match status" value="1"/>
</dbReference>
<dbReference type="PIRSF" id="PIRSF002936">
    <property type="entry name" value="CysDAde_trans"/>
    <property type="match status" value="1"/>
</dbReference>
<comment type="catalytic activity">
    <reaction evidence="10">
        <text>sulfate + ATP + H(+) = adenosine 5'-phosphosulfate + diphosphate</text>
        <dbReference type="Rhea" id="RHEA:18133"/>
        <dbReference type="ChEBI" id="CHEBI:15378"/>
        <dbReference type="ChEBI" id="CHEBI:16189"/>
        <dbReference type="ChEBI" id="CHEBI:30616"/>
        <dbReference type="ChEBI" id="CHEBI:33019"/>
        <dbReference type="ChEBI" id="CHEBI:58243"/>
        <dbReference type="EC" id="2.7.7.4"/>
    </reaction>
</comment>
<organism evidence="13 14">
    <name type="scientific">Methylocystis rosea</name>
    <dbReference type="NCBI Taxonomy" id="173366"/>
    <lineage>
        <taxon>Bacteria</taxon>
        <taxon>Pseudomonadati</taxon>
        <taxon>Pseudomonadota</taxon>
        <taxon>Alphaproteobacteria</taxon>
        <taxon>Hyphomicrobiales</taxon>
        <taxon>Methylocystaceae</taxon>
        <taxon>Methylocystis</taxon>
    </lineage>
</organism>
<dbReference type="Gene3D" id="3.40.50.620">
    <property type="entry name" value="HUPs"/>
    <property type="match status" value="1"/>
</dbReference>
<evidence type="ECO:0000313" key="14">
    <source>
        <dbReference type="Proteomes" id="UP000424673"/>
    </source>
</evidence>
<keyword evidence="4 13" id="KW-0808">Transferase</keyword>
<keyword evidence="7" id="KW-0067">ATP-binding</keyword>
<evidence type="ECO:0000313" key="13">
    <source>
        <dbReference type="EMBL" id="QGM93740.1"/>
    </source>
</evidence>
<comment type="similarity">
    <text evidence="1">Belongs to the PAPS reductase family. CysD subfamily.</text>
</comment>
<protein>
    <recommendedName>
        <fullName evidence="3">Sulfate adenylyltransferase subunit 2</fullName>
        <ecNumber evidence="2">2.7.7.4</ecNumber>
    </recommendedName>
    <alternativeName>
        <fullName evidence="8">ATP-sulfurylase small subunit</fullName>
    </alternativeName>
    <alternativeName>
        <fullName evidence="9">Sulfate adenylate transferase</fullName>
    </alternativeName>
</protein>
<dbReference type="InterPro" id="IPR011784">
    <property type="entry name" value="SO4_adenylTrfase_ssu"/>
</dbReference>
<dbReference type="NCBIfam" id="NF009214">
    <property type="entry name" value="PRK12563.1"/>
    <property type="match status" value="1"/>
</dbReference>
<evidence type="ECO:0000256" key="3">
    <source>
        <dbReference type="ARBA" id="ARBA00022004"/>
    </source>
</evidence>
<evidence type="ECO:0000256" key="10">
    <source>
        <dbReference type="ARBA" id="ARBA00049370"/>
    </source>
</evidence>
<name>A0ABX6EGN2_9HYPH</name>
<proteinExistence type="inferred from homology"/>
<evidence type="ECO:0000256" key="1">
    <source>
        <dbReference type="ARBA" id="ARBA00008885"/>
    </source>
</evidence>
<dbReference type="EC" id="2.7.7.4" evidence="2"/>
<dbReference type="NCBIfam" id="NF003587">
    <property type="entry name" value="PRK05253.1"/>
    <property type="match status" value="1"/>
</dbReference>
<gene>
    <name evidence="13" type="primary">cysD</name>
    <name evidence="13" type="ORF">F7D13_06700</name>
</gene>
<evidence type="ECO:0000256" key="11">
    <source>
        <dbReference type="SAM" id="MobiDB-lite"/>
    </source>
</evidence>
<feature type="domain" description="Phosphoadenosine phosphosulphate reductase" evidence="12">
    <location>
        <begin position="50"/>
        <end position="276"/>
    </location>
</feature>
<dbReference type="InterPro" id="IPR050128">
    <property type="entry name" value="Sulfate_adenylyltrnsfr_sub2"/>
</dbReference>
<keyword evidence="6" id="KW-0547">Nucleotide-binding</keyword>
<evidence type="ECO:0000256" key="6">
    <source>
        <dbReference type="ARBA" id="ARBA00022741"/>
    </source>
</evidence>
<evidence type="ECO:0000256" key="5">
    <source>
        <dbReference type="ARBA" id="ARBA00022695"/>
    </source>
</evidence>
<dbReference type="PANTHER" id="PTHR43196:SF1">
    <property type="entry name" value="SULFATE ADENYLYLTRANSFERASE SUBUNIT 2"/>
    <property type="match status" value="1"/>
</dbReference>
<sequence>MADPWRSTAQGSAEGGAKGSVLADKLSHLSWLEAESIHILREAVAEAERPVMLFSAGKDSTVLAHLALRAFHPGKPPFPLLHIDSTWEFQSLIDFRDSFARTHGFTLIAHANEDGRAAGINPFDYGDRYTLLMRTEPLKAALDHGKYDVIFGGARRDEERSRAKERIVSVRSDKHVWDPRQQRPEFWRQFNLRLGKGQSARVFPLSNWTEADLWDYVLMHKIELASLYFASPRPVVERKGSFVVVDDESRMRFQPGEQVVMKTVRFRTLGCWPVTGAIESEAADIETVVEETLRSKWSERQGRISDGEDGGSLEQKKREGYF</sequence>
<evidence type="ECO:0000256" key="2">
    <source>
        <dbReference type="ARBA" id="ARBA00012391"/>
    </source>
</evidence>
<evidence type="ECO:0000259" key="12">
    <source>
        <dbReference type="Pfam" id="PF01507"/>
    </source>
</evidence>
<dbReference type="GO" id="GO:0004781">
    <property type="term" value="F:sulfate adenylyltransferase (ATP) activity"/>
    <property type="evidence" value="ECO:0007669"/>
    <property type="project" value="UniProtKB-EC"/>
</dbReference>
<evidence type="ECO:0000256" key="9">
    <source>
        <dbReference type="ARBA" id="ARBA00031812"/>
    </source>
</evidence>
<dbReference type="SUPFAM" id="SSF52402">
    <property type="entry name" value="Adenine nucleotide alpha hydrolases-like"/>
    <property type="match status" value="1"/>
</dbReference>
<dbReference type="InterPro" id="IPR014729">
    <property type="entry name" value="Rossmann-like_a/b/a_fold"/>
</dbReference>
<feature type="region of interest" description="Disordered" evidence="11">
    <location>
        <begin position="299"/>
        <end position="322"/>
    </location>
</feature>
<keyword evidence="5 13" id="KW-0548">Nucleotidyltransferase</keyword>
<dbReference type="EMBL" id="CP044328">
    <property type="protein sequence ID" value="QGM93740.1"/>
    <property type="molecule type" value="Genomic_DNA"/>
</dbReference>
<reference evidence="13 14" key="2">
    <citation type="journal article" date="2021" name="AMB Express">
        <title>Isolation and characterisation of Methylocystis spp. for poly-3-hydroxybutyrate production using waste methane feedstocks.</title>
        <authorList>
            <person name="Rumah B.L."/>
            <person name="Stead C.E."/>
            <person name="Claxton Stevens B.H."/>
            <person name="Minton N.P."/>
            <person name="Grosse-Honebrink A."/>
            <person name="Zhang Y."/>
        </authorList>
    </citation>
    <scope>NUCLEOTIDE SEQUENCE [LARGE SCALE GENOMIC DNA]</scope>
    <source>
        <strain evidence="13 14">BRCS1</strain>
    </source>
</reference>
<dbReference type="InterPro" id="IPR002500">
    <property type="entry name" value="PAPS_reduct_dom"/>
</dbReference>
<dbReference type="Proteomes" id="UP000424673">
    <property type="component" value="Chromosome"/>
</dbReference>
<evidence type="ECO:0000256" key="8">
    <source>
        <dbReference type="ARBA" id="ARBA00030256"/>
    </source>
</evidence>
<reference evidence="14" key="1">
    <citation type="submission" date="2019-09" db="EMBL/GenBank/DDBJ databases">
        <title>Isolation and complete genome sequencing of Methylocystis species.</title>
        <authorList>
            <person name="Rumah B.L."/>
            <person name="Stead C.E."/>
            <person name="Stevens B.C."/>
            <person name="Minton N.P."/>
            <person name="Grosse-Honebrink A."/>
            <person name="Zhang Y."/>
        </authorList>
    </citation>
    <scope>NUCLEOTIDE SEQUENCE [LARGE SCALE GENOMIC DNA]</scope>
    <source>
        <strain evidence="14">BRCS1</strain>
    </source>
</reference>
<accession>A0ABX6EGN2</accession>
<dbReference type="PANTHER" id="PTHR43196">
    <property type="entry name" value="SULFATE ADENYLYLTRANSFERASE SUBUNIT 2"/>
    <property type="match status" value="1"/>
</dbReference>
<keyword evidence="14" id="KW-1185">Reference proteome</keyword>